<dbReference type="AlphaFoldDB" id="A0A6D2KTQ3"/>
<dbReference type="OrthoDB" id="1047296at2759"/>
<proteinExistence type="predicted"/>
<dbReference type="InterPro" id="IPR019308">
    <property type="entry name" value="TMEM214"/>
</dbReference>
<evidence type="ECO:0000313" key="3">
    <source>
        <dbReference type="Proteomes" id="UP000467841"/>
    </source>
</evidence>
<sequence>MDLIKSESSTGSSDAGHGSKEAVNRTRHQKKKRANENPATDESNGAGAARIENPNVEETKKLIESLDALAIAAKEIDHDHLKGYLERYLLQELQLLRFCVHLKEAFSQVSIPWVKMFKESTLSALIDVPLSQIPKPVYDVSNKWIKDRTSEKLCKFVSMAGGCIVAEMEAQQGRGKGGKKGAQQTSSKSEVGTFVALAMVLRSRPDALITVLRMLRERPTYGGEDKLPFVVWMMAQASQNDLSAGLYAWAHNLLPLMGDKKMKVCSPESMDLILQFVENILSNPKARAILVKGAVREGEPLIPLASFEILLRLTFPDPSARTKATERFEAIYPLLKEVALAPGTNTMEQIFTSSLNLAGEGNPVLAEEATAIAIWSLAKNADCFKLWDIVYAENLEASVALLKKLVDEWKDHSVKLSSSPRDTLTVSQTMKSFRQKNAKAITEGGADCSLYNEADKSCKVISGRVDPGSGRRFTDITALVIGASGAAIGAAGVTFGVVGLKYVHGYSDCLMCL</sequence>
<evidence type="ECO:0000313" key="2">
    <source>
        <dbReference type="EMBL" id="CAA7052490.1"/>
    </source>
</evidence>
<dbReference type="EMBL" id="CACVBM020001496">
    <property type="protein sequence ID" value="CAA7052490.1"/>
    <property type="molecule type" value="Genomic_DNA"/>
</dbReference>
<gene>
    <name evidence="2" type="ORF">MERR_LOCUS39725</name>
</gene>
<name>A0A6D2KTQ3_9BRAS</name>
<feature type="region of interest" description="Disordered" evidence="1">
    <location>
        <begin position="1"/>
        <end position="53"/>
    </location>
</feature>
<comment type="caution">
    <text evidence="2">The sequence shown here is derived from an EMBL/GenBank/DDBJ whole genome shotgun (WGS) entry which is preliminary data.</text>
</comment>
<organism evidence="2 3">
    <name type="scientific">Microthlaspi erraticum</name>
    <dbReference type="NCBI Taxonomy" id="1685480"/>
    <lineage>
        <taxon>Eukaryota</taxon>
        <taxon>Viridiplantae</taxon>
        <taxon>Streptophyta</taxon>
        <taxon>Embryophyta</taxon>
        <taxon>Tracheophyta</taxon>
        <taxon>Spermatophyta</taxon>
        <taxon>Magnoliopsida</taxon>
        <taxon>eudicotyledons</taxon>
        <taxon>Gunneridae</taxon>
        <taxon>Pentapetalae</taxon>
        <taxon>rosids</taxon>
        <taxon>malvids</taxon>
        <taxon>Brassicales</taxon>
        <taxon>Brassicaceae</taxon>
        <taxon>Coluteocarpeae</taxon>
        <taxon>Microthlaspi</taxon>
    </lineage>
</organism>
<dbReference type="GO" id="GO:0005783">
    <property type="term" value="C:endoplasmic reticulum"/>
    <property type="evidence" value="ECO:0007669"/>
    <property type="project" value="TreeGrafter"/>
</dbReference>
<dbReference type="PANTHER" id="PTHR13448">
    <property type="entry name" value="TRANSMEMBRANE PROTEIN 214"/>
    <property type="match status" value="1"/>
</dbReference>
<evidence type="ECO:0000256" key="1">
    <source>
        <dbReference type="SAM" id="MobiDB-lite"/>
    </source>
</evidence>
<dbReference type="Pfam" id="PF10151">
    <property type="entry name" value="TMEM214"/>
    <property type="match status" value="1"/>
</dbReference>
<dbReference type="GO" id="GO:0005794">
    <property type="term" value="C:Golgi apparatus"/>
    <property type="evidence" value="ECO:0007669"/>
    <property type="project" value="TreeGrafter"/>
</dbReference>
<keyword evidence="3" id="KW-1185">Reference proteome</keyword>
<accession>A0A6D2KTQ3</accession>
<dbReference type="Proteomes" id="UP000467841">
    <property type="component" value="Unassembled WGS sequence"/>
</dbReference>
<feature type="compositionally biased region" description="Polar residues" evidence="1">
    <location>
        <begin position="1"/>
        <end position="13"/>
    </location>
</feature>
<reference evidence="2" key="1">
    <citation type="submission" date="2020-01" db="EMBL/GenBank/DDBJ databases">
        <authorList>
            <person name="Mishra B."/>
        </authorList>
    </citation>
    <scope>NUCLEOTIDE SEQUENCE [LARGE SCALE GENOMIC DNA]</scope>
</reference>
<dbReference type="PANTHER" id="PTHR13448:SF14">
    <property type="entry name" value="F26K24.17 PROTEIN"/>
    <property type="match status" value="1"/>
</dbReference>
<protein>
    <submittedName>
        <fullName evidence="2">Uncharacterized protein</fullName>
    </submittedName>
</protein>